<comment type="caution">
    <text evidence="2">The sequence shown here is derived from an EMBL/GenBank/DDBJ whole genome shotgun (WGS) entry which is preliminary data.</text>
</comment>
<evidence type="ECO:0000256" key="1">
    <source>
        <dbReference type="SAM" id="MobiDB-lite"/>
    </source>
</evidence>
<feature type="compositionally biased region" description="Basic and acidic residues" evidence="1">
    <location>
        <begin position="1"/>
        <end position="12"/>
    </location>
</feature>
<proteinExistence type="predicted"/>
<evidence type="ECO:0000313" key="3">
    <source>
        <dbReference type="Proteomes" id="UP000659767"/>
    </source>
</evidence>
<evidence type="ECO:0000313" key="2">
    <source>
        <dbReference type="EMBL" id="GGS32887.1"/>
    </source>
</evidence>
<keyword evidence="3" id="KW-1185">Reference proteome</keyword>
<name>A0ABQ2SN93_STRBA</name>
<sequence length="160" mass="17165">MDVRPRRVRGADRSAGLRRRPGEGLPACGPYVVLRLSLRPSTGRGASYVLSYEGTAGPVHPLADCSLADAKGLARHRGRRPLTRAVLSPVARTMDQGPPRITRAAGPTVPRRRGIRPAERVAVAVRLSIPLPVDVTFDGVRQRLAGEPADASQPVRSRTS</sequence>
<accession>A0ABQ2SN93</accession>
<protein>
    <submittedName>
        <fullName evidence="2">Uncharacterized protein</fullName>
    </submittedName>
</protein>
<feature type="region of interest" description="Disordered" evidence="1">
    <location>
        <begin position="1"/>
        <end position="22"/>
    </location>
</feature>
<reference evidence="3" key="1">
    <citation type="journal article" date="2019" name="Int. J. Syst. Evol. Microbiol.">
        <title>The Global Catalogue of Microorganisms (GCM) 10K type strain sequencing project: providing services to taxonomists for standard genome sequencing and annotation.</title>
        <authorList>
            <consortium name="The Broad Institute Genomics Platform"/>
            <consortium name="The Broad Institute Genome Sequencing Center for Infectious Disease"/>
            <person name="Wu L."/>
            <person name="Ma J."/>
        </authorList>
    </citation>
    <scope>NUCLEOTIDE SEQUENCE [LARGE SCALE GENOMIC DNA]</scope>
    <source>
        <strain evidence="3">JCM 4350</strain>
    </source>
</reference>
<dbReference type="Proteomes" id="UP000659767">
    <property type="component" value="Unassembled WGS sequence"/>
</dbReference>
<organism evidence="2 3">
    <name type="scientific">Streptomyces badius</name>
    <dbReference type="NCBI Taxonomy" id="1941"/>
    <lineage>
        <taxon>Bacteria</taxon>
        <taxon>Bacillati</taxon>
        <taxon>Actinomycetota</taxon>
        <taxon>Actinomycetes</taxon>
        <taxon>Kitasatosporales</taxon>
        <taxon>Streptomycetaceae</taxon>
        <taxon>Streptomyces</taxon>
    </lineage>
</organism>
<dbReference type="EMBL" id="BMSZ01000001">
    <property type="protein sequence ID" value="GGS32887.1"/>
    <property type="molecule type" value="Genomic_DNA"/>
</dbReference>
<gene>
    <name evidence="2" type="ORF">GCM10010253_02550</name>
</gene>